<dbReference type="OrthoDB" id="5367135at2759"/>
<dbReference type="Gene3D" id="2.120.10.70">
    <property type="entry name" value="Fucose-specific lectin"/>
    <property type="match status" value="1"/>
</dbReference>
<dbReference type="Pfam" id="PF07938">
    <property type="entry name" value="Fungal_lectin"/>
    <property type="match status" value="1"/>
</dbReference>
<evidence type="ECO:0000313" key="3">
    <source>
        <dbReference type="Proteomes" id="UP000277580"/>
    </source>
</evidence>
<name>A0A3N4KE06_9PEZI</name>
<proteinExistence type="inferred from homology"/>
<comment type="similarity">
    <text evidence="1">Belongs to the fungal fucose-specific lectin family.</text>
</comment>
<evidence type="ECO:0000313" key="2">
    <source>
        <dbReference type="EMBL" id="RPB08774.1"/>
    </source>
</evidence>
<dbReference type="SUPFAM" id="SSF89372">
    <property type="entry name" value="Fucose-specific lectin"/>
    <property type="match status" value="1"/>
</dbReference>
<keyword evidence="3" id="KW-1185">Reference proteome</keyword>
<dbReference type="InParanoid" id="A0A3N4KE06"/>
<protein>
    <submittedName>
        <fullName evidence="2">Uncharacterized protein</fullName>
    </submittedName>
</protein>
<organism evidence="2 3">
    <name type="scientific">Morchella conica CCBAS932</name>
    <dbReference type="NCBI Taxonomy" id="1392247"/>
    <lineage>
        <taxon>Eukaryota</taxon>
        <taxon>Fungi</taxon>
        <taxon>Dikarya</taxon>
        <taxon>Ascomycota</taxon>
        <taxon>Pezizomycotina</taxon>
        <taxon>Pezizomycetes</taxon>
        <taxon>Pezizales</taxon>
        <taxon>Morchellaceae</taxon>
        <taxon>Morchella</taxon>
    </lineage>
</organism>
<sequence length="272" mass="30072">MGDLITRYLGALSAIQIERGKVVHYIYQLEDGNLIKKSFFQDWSLPDFIGPARPGTSVAHYLDDSKEIVVSLNESNVLQDYQFDIDEEEWTLGGLSDLNYVATPGTKLSITKHEETLHLYYQKESGTIQELVLPVSSNEATWKASEELSVANPLKDTSISAVNLAGTIHAFYVNLDRCIHRCSYEGNSWQDNNTGGLEDESLPIRIAASIQKDRLEVFYKTETGDIVALEEGVGRRKIGTVGADGAFMSAIGGDREERFAAGVVDSRICVIT</sequence>
<dbReference type="Proteomes" id="UP000277580">
    <property type="component" value="Unassembled WGS sequence"/>
</dbReference>
<gene>
    <name evidence="2" type="ORF">P167DRAFT_608496</name>
</gene>
<dbReference type="EMBL" id="ML119159">
    <property type="protein sequence ID" value="RPB08774.1"/>
    <property type="molecule type" value="Genomic_DNA"/>
</dbReference>
<evidence type="ECO:0000256" key="1">
    <source>
        <dbReference type="ARBA" id="ARBA00009042"/>
    </source>
</evidence>
<dbReference type="AlphaFoldDB" id="A0A3N4KE06"/>
<accession>A0A3N4KE06</accession>
<reference evidence="2 3" key="1">
    <citation type="journal article" date="2018" name="Nat. Ecol. Evol.">
        <title>Pezizomycetes genomes reveal the molecular basis of ectomycorrhizal truffle lifestyle.</title>
        <authorList>
            <person name="Murat C."/>
            <person name="Payen T."/>
            <person name="Noel B."/>
            <person name="Kuo A."/>
            <person name="Morin E."/>
            <person name="Chen J."/>
            <person name="Kohler A."/>
            <person name="Krizsan K."/>
            <person name="Balestrini R."/>
            <person name="Da Silva C."/>
            <person name="Montanini B."/>
            <person name="Hainaut M."/>
            <person name="Levati E."/>
            <person name="Barry K.W."/>
            <person name="Belfiori B."/>
            <person name="Cichocki N."/>
            <person name="Clum A."/>
            <person name="Dockter R.B."/>
            <person name="Fauchery L."/>
            <person name="Guy J."/>
            <person name="Iotti M."/>
            <person name="Le Tacon F."/>
            <person name="Lindquist E.A."/>
            <person name="Lipzen A."/>
            <person name="Malagnac F."/>
            <person name="Mello A."/>
            <person name="Molinier V."/>
            <person name="Miyauchi S."/>
            <person name="Poulain J."/>
            <person name="Riccioni C."/>
            <person name="Rubini A."/>
            <person name="Sitrit Y."/>
            <person name="Splivallo R."/>
            <person name="Traeger S."/>
            <person name="Wang M."/>
            <person name="Zifcakova L."/>
            <person name="Wipf D."/>
            <person name="Zambonelli A."/>
            <person name="Paolocci F."/>
            <person name="Nowrousian M."/>
            <person name="Ottonello S."/>
            <person name="Baldrian P."/>
            <person name="Spatafora J.W."/>
            <person name="Henrissat B."/>
            <person name="Nagy L.G."/>
            <person name="Aury J.M."/>
            <person name="Wincker P."/>
            <person name="Grigoriev I.V."/>
            <person name="Bonfante P."/>
            <person name="Martin F.M."/>
        </authorList>
    </citation>
    <scope>NUCLEOTIDE SEQUENCE [LARGE SCALE GENOMIC DNA]</scope>
    <source>
        <strain evidence="2 3">CCBAS932</strain>
    </source>
</reference>
<dbReference type="InterPro" id="IPR012475">
    <property type="entry name" value="Fungal_lectin"/>
</dbReference>